<evidence type="ECO:0000313" key="3">
    <source>
        <dbReference type="Proteomes" id="UP000015104"/>
    </source>
</evidence>
<keyword evidence="1" id="KW-1133">Transmembrane helix</keyword>
<protein>
    <recommendedName>
        <fullName evidence="4">Gustatory receptor</fullName>
    </recommendedName>
</protein>
<feature type="transmembrane region" description="Helical" evidence="1">
    <location>
        <begin position="71"/>
        <end position="96"/>
    </location>
</feature>
<dbReference type="EMBL" id="CAEY01001145">
    <property type="status" value="NOT_ANNOTATED_CDS"/>
    <property type="molecule type" value="Genomic_DNA"/>
</dbReference>
<evidence type="ECO:0000313" key="2">
    <source>
        <dbReference type="EnsemblMetazoa" id="tetur03g08790.1"/>
    </source>
</evidence>
<evidence type="ECO:0000256" key="1">
    <source>
        <dbReference type="SAM" id="Phobius"/>
    </source>
</evidence>
<feature type="transmembrane region" description="Helical" evidence="1">
    <location>
        <begin position="300"/>
        <end position="322"/>
    </location>
</feature>
<feature type="transmembrane region" description="Helical" evidence="1">
    <location>
        <begin position="185"/>
        <end position="205"/>
    </location>
</feature>
<keyword evidence="1" id="KW-0472">Membrane</keyword>
<dbReference type="EnsemblMetazoa" id="tetur03g08790.1">
    <property type="protein sequence ID" value="tetur03g08790.1"/>
    <property type="gene ID" value="tetur03g08790"/>
</dbReference>
<evidence type="ECO:0008006" key="4">
    <source>
        <dbReference type="Google" id="ProtNLM"/>
    </source>
</evidence>
<organism evidence="2 3">
    <name type="scientific">Tetranychus urticae</name>
    <name type="common">Two-spotted spider mite</name>
    <dbReference type="NCBI Taxonomy" id="32264"/>
    <lineage>
        <taxon>Eukaryota</taxon>
        <taxon>Metazoa</taxon>
        <taxon>Ecdysozoa</taxon>
        <taxon>Arthropoda</taxon>
        <taxon>Chelicerata</taxon>
        <taxon>Arachnida</taxon>
        <taxon>Acari</taxon>
        <taxon>Acariformes</taxon>
        <taxon>Trombidiformes</taxon>
        <taxon>Prostigmata</taxon>
        <taxon>Eleutherengona</taxon>
        <taxon>Raphignathae</taxon>
        <taxon>Tetranychoidea</taxon>
        <taxon>Tetranychidae</taxon>
        <taxon>Tetranychus</taxon>
    </lineage>
</organism>
<feature type="transmembrane region" description="Helical" evidence="1">
    <location>
        <begin position="116"/>
        <end position="135"/>
    </location>
</feature>
<name>T1K0S0_TETUR</name>
<reference evidence="2" key="2">
    <citation type="submission" date="2015-06" db="UniProtKB">
        <authorList>
            <consortium name="EnsemblMetazoa"/>
        </authorList>
    </citation>
    <scope>IDENTIFICATION</scope>
</reference>
<dbReference type="Proteomes" id="UP000015104">
    <property type="component" value="Unassembled WGS sequence"/>
</dbReference>
<reference evidence="3" key="1">
    <citation type="submission" date="2011-08" db="EMBL/GenBank/DDBJ databases">
        <authorList>
            <person name="Rombauts S."/>
        </authorList>
    </citation>
    <scope>NUCLEOTIDE SEQUENCE</scope>
    <source>
        <strain evidence="3">London</strain>
    </source>
</reference>
<feature type="transmembrane region" description="Helical" evidence="1">
    <location>
        <begin position="334"/>
        <end position="357"/>
    </location>
</feature>
<feature type="transmembrane region" description="Helical" evidence="1">
    <location>
        <begin position="217"/>
        <end position="250"/>
    </location>
</feature>
<sequence length="435" mass="50024">MNQIVFQLATSEVEEEKKSALKKLFFAIIGWPSLNIEHSEAARAIKVFIFYGQLLLVYQNGHDISSKPTKWFTISTISVDFFIYLTLIRLIVNYFINDSIILVCLGDVLSGWDNGYPIGILSIIGITCLGTFRSFSCYQARNGSLAWFRVIEEASIHGFTSKILNMKTVHLMKFRQQIVFLSRQIIGASIVPTTIWIACYVYLLYSSPLTYLSIQSPLYFICFVSWQLISIIAIIFIVPQVAWFAIMIIMSICYLNKRIHSVYDELSSLSNINFVQFYRLHHKQVSVLNEIDYINNLLRYIFLVGYYAIGLSGEVTLLYSYLNLFDMPIADRGLWIVGSNTIFQIGLASYLAGKILVKHSYSYYQKLNQKNFKLPFRVKLKFLELLNRLDSPNNGFWIGDVFIMDNLSFVQYCLETCSNMMLFICNLPALVKANS</sequence>
<keyword evidence="3" id="KW-1185">Reference proteome</keyword>
<dbReference type="AlphaFoldDB" id="T1K0S0"/>
<accession>T1K0S0</accession>
<proteinExistence type="predicted"/>
<dbReference type="HOGENOM" id="CLU_630604_0_0_1"/>
<keyword evidence="1" id="KW-0812">Transmembrane</keyword>